<comment type="caution">
    <text evidence="2">The sequence shown here is derived from an EMBL/GenBank/DDBJ whole genome shotgun (WGS) entry which is preliminary data.</text>
</comment>
<dbReference type="Pfam" id="PF09979">
    <property type="entry name" value="DUF2213"/>
    <property type="match status" value="1"/>
</dbReference>
<organism evidence="2 3">
    <name type="scientific">Fusobacterium ulcerans 12-1B</name>
    <dbReference type="NCBI Taxonomy" id="457404"/>
    <lineage>
        <taxon>Bacteria</taxon>
        <taxon>Fusobacteriati</taxon>
        <taxon>Fusobacteriota</taxon>
        <taxon>Fusobacteriia</taxon>
        <taxon>Fusobacteriales</taxon>
        <taxon>Fusobacteriaceae</taxon>
        <taxon>Fusobacterium</taxon>
    </lineage>
</organism>
<evidence type="ECO:0000313" key="3">
    <source>
        <dbReference type="Proteomes" id="UP000003233"/>
    </source>
</evidence>
<sequence>MSMLKKNAMFQVQKTNETTEGFLKVTGYISEADKVMEYVDWWNETVTREIIPIEELEKVIPQTNGLIMTDLHPWEFIDAKNAKEYIRGYVTNVYGIEENKLKVDLLVIDSDLINDIRSGKKNQFSIGYWCEMLKESGYTVSGESYDYKQVNLTLNHVALVPQGRAGEEVGVITMNSEDENISYQKGMYKKQNTRGGKMAIKYNGKEMEAHELHSELILRDSQLTAVKNEKGTLEGKLAAKEVELQEANAKLNGFEERIKNEVATKINAISEVSKLTGENPDELVKLNTMELKKKVINKAFSGMDLENKEDSYINGVYEASVAKLNSSLPAITEGEGKKEKENGMDKLKKAVENMGGAK</sequence>
<dbReference type="InterPro" id="IPR016913">
    <property type="entry name" value="UCP029215"/>
</dbReference>
<keyword evidence="1" id="KW-0175">Coiled coil</keyword>
<protein>
    <submittedName>
        <fullName evidence="2">Uncharacterized protein</fullName>
    </submittedName>
</protein>
<dbReference type="EMBL" id="AGWJ02000023">
    <property type="protein sequence ID" value="EHO79769.2"/>
    <property type="molecule type" value="Genomic_DNA"/>
</dbReference>
<dbReference type="HOGENOM" id="CLU_816097_0_0_0"/>
<keyword evidence="3" id="KW-1185">Reference proteome</keyword>
<feature type="coiled-coil region" evidence="1">
    <location>
        <begin position="230"/>
        <end position="264"/>
    </location>
</feature>
<dbReference type="PATRIC" id="fig|457404.5.peg.2642"/>
<dbReference type="Proteomes" id="UP000003233">
    <property type="component" value="Unassembled WGS sequence"/>
</dbReference>
<dbReference type="PIRSF" id="PIRSF029215">
    <property type="entry name" value="UCP029215"/>
    <property type="match status" value="1"/>
</dbReference>
<proteinExistence type="predicted"/>
<evidence type="ECO:0000313" key="2">
    <source>
        <dbReference type="EMBL" id="EHO79769.2"/>
    </source>
</evidence>
<dbReference type="AlphaFoldDB" id="H1PVR5"/>
<name>H1PVR5_9FUSO</name>
<accession>H1PVR5</accession>
<reference evidence="2 3" key="1">
    <citation type="submission" date="2012-07" db="EMBL/GenBank/DDBJ databases">
        <title>The Genome Sequence of Fusobacterium ulcerans 12_1B.</title>
        <authorList>
            <consortium name="The Broad Institute Genome Sequencing Platform"/>
            <person name="Earl A."/>
            <person name="Ward D."/>
            <person name="Feldgarden M."/>
            <person name="Gevers D."/>
            <person name="Strauss J."/>
            <person name="Ambrose C.E."/>
            <person name="Allen-Vercoe E."/>
            <person name="Walker B."/>
            <person name="Young S.K."/>
            <person name="Zeng Q."/>
            <person name="Gargeya S."/>
            <person name="Fitzgerald M."/>
            <person name="Haas B."/>
            <person name="Abouelleil A."/>
            <person name="Alvarado L."/>
            <person name="Arachchi H.M."/>
            <person name="Berlin A.M."/>
            <person name="Chapman S.B."/>
            <person name="Goldberg J."/>
            <person name="Griggs A."/>
            <person name="Gujja S."/>
            <person name="Hansen M."/>
            <person name="Howarth C."/>
            <person name="Imamovic A."/>
            <person name="Larimer J."/>
            <person name="McCowen C."/>
            <person name="Montmayeur A."/>
            <person name="Murphy C."/>
            <person name="Neiman D."/>
            <person name="Pearson M."/>
            <person name="Priest M."/>
            <person name="Roberts A."/>
            <person name="Saif S."/>
            <person name="Shea T."/>
            <person name="Sisk P."/>
            <person name="Sykes S."/>
            <person name="Wortman J."/>
            <person name="Nusbaum C."/>
            <person name="Birren B."/>
        </authorList>
    </citation>
    <scope>NUCLEOTIDE SEQUENCE [LARGE SCALE GENOMIC DNA]</scope>
    <source>
        <strain evidence="2 3">12_1B</strain>
    </source>
</reference>
<evidence type="ECO:0000256" key="1">
    <source>
        <dbReference type="SAM" id="Coils"/>
    </source>
</evidence>
<gene>
    <name evidence="2" type="ORF">HMPREF0402_02508</name>
</gene>